<dbReference type="InterPro" id="IPR029062">
    <property type="entry name" value="Class_I_gatase-like"/>
</dbReference>
<sequence>MKTIHILIPKTAVGSGVTAARYLFTTANQFLQAAGKEPLFKVLMVGSDREIRIQDGVYSITTDVLLEDSGPADLVIIPPIFGDMETALALNEDAIPWIIKQRDKGAEVASLCIGAFLLASTGMLDGKKCSTHWAFYTEFKEMFPEVEVVDGGVITEENGIYSSGGANSIWNLLLYLLEKYTDRDMAILASKYFAIDIDRNSQAAFMMFTGQKDHNDKQVKKVQEYIEGNYNEKMTVDELAEMVAVSRRSFERRFKQATNNTVVEYMQRVKIEAAKRSFESTRKNITEVMFDVGYTDSKAFRNVFKKITGLTPIEYRNKYNKDVTTAA</sequence>
<dbReference type="InterPro" id="IPR009057">
    <property type="entry name" value="Homeodomain-like_sf"/>
</dbReference>
<keyword evidence="6" id="KW-1185">Reference proteome</keyword>
<dbReference type="SMART" id="SM00342">
    <property type="entry name" value="HTH_ARAC"/>
    <property type="match status" value="1"/>
</dbReference>
<dbReference type="PANTHER" id="PTHR43280">
    <property type="entry name" value="ARAC-FAMILY TRANSCRIPTIONAL REGULATOR"/>
    <property type="match status" value="1"/>
</dbReference>
<dbReference type="GO" id="GO:0003700">
    <property type="term" value="F:DNA-binding transcription factor activity"/>
    <property type="evidence" value="ECO:0007669"/>
    <property type="project" value="InterPro"/>
</dbReference>
<dbReference type="Proteomes" id="UP000319204">
    <property type="component" value="Unassembled WGS sequence"/>
</dbReference>
<evidence type="ECO:0000256" key="3">
    <source>
        <dbReference type="ARBA" id="ARBA00023163"/>
    </source>
</evidence>
<dbReference type="SUPFAM" id="SSF52317">
    <property type="entry name" value="Class I glutamine amidotransferase-like"/>
    <property type="match status" value="1"/>
</dbReference>
<keyword evidence="1" id="KW-0805">Transcription regulation</keyword>
<dbReference type="InterPro" id="IPR018060">
    <property type="entry name" value="HTH_AraC"/>
</dbReference>
<keyword evidence="3" id="KW-0804">Transcription</keyword>
<proteinExistence type="predicted"/>
<dbReference type="RefSeq" id="WP_151890689.1">
    <property type="nucleotide sequence ID" value="NZ_VNIK02000007.1"/>
</dbReference>
<accession>A0A5N5IN10</accession>
<protein>
    <submittedName>
        <fullName evidence="5">Helix-turn-helix domain-containing protein</fullName>
    </submittedName>
</protein>
<dbReference type="SUPFAM" id="SSF46689">
    <property type="entry name" value="Homeodomain-like"/>
    <property type="match status" value="2"/>
</dbReference>
<dbReference type="InterPro" id="IPR020449">
    <property type="entry name" value="Tscrpt_reg_AraC-type_HTH"/>
</dbReference>
<keyword evidence="2" id="KW-0238">DNA-binding</keyword>
<comment type="caution">
    <text evidence="5">The sequence shown here is derived from an EMBL/GenBank/DDBJ whole genome shotgun (WGS) entry which is preliminary data.</text>
</comment>
<dbReference type="GO" id="GO:0043565">
    <property type="term" value="F:sequence-specific DNA binding"/>
    <property type="evidence" value="ECO:0007669"/>
    <property type="project" value="InterPro"/>
</dbReference>
<dbReference type="AlphaFoldDB" id="A0A5N5IN10"/>
<name>A0A5N5IN10_9FLAO</name>
<dbReference type="OrthoDB" id="9803764at2"/>
<evidence type="ECO:0000313" key="6">
    <source>
        <dbReference type="Proteomes" id="UP000319204"/>
    </source>
</evidence>
<dbReference type="InterPro" id="IPR002818">
    <property type="entry name" value="DJ-1/PfpI"/>
</dbReference>
<dbReference type="PRINTS" id="PR00032">
    <property type="entry name" value="HTHARAC"/>
</dbReference>
<feature type="domain" description="HTH araC/xylS-type" evidence="4">
    <location>
        <begin position="220"/>
        <end position="318"/>
    </location>
</feature>
<dbReference type="Gene3D" id="1.10.10.60">
    <property type="entry name" value="Homeodomain-like"/>
    <property type="match status" value="2"/>
</dbReference>
<evidence type="ECO:0000256" key="2">
    <source>
        <dbReference type="ARBA" id="ARBA00023125"/>
    </source>
</evidence>
<gene>
    <name evidence="5" type="ORF">FOT42_011315</name>
</gene>
<reference evidence="5" key="1">
    <citation type="submission" date="2019-10" db="EMBL/GenBank/DDBJ databases">
        <title>Muricauda hadale sp. nov., a piezophilic bacterium isolated from hadopelagic water of the Mariana Trench.</title>
        <authorList>
            <person name="Wei Y."/>
        </authorList>
    </citation>
    <scope>NUCLEOTIDE SEQUENCE [LARGE SCALE GENOMIC DNA]</scope>
    <source>
        <strain evidence="5">MT-229</strain>
    </source>
</reference>
<dbReference type="PROSITE" id="PS01124">
    <property type="entry name" value="HTH_ARAC_FAMILY_2"/>
    <property type="match status" value="1"/>
</dbReference>
<evidence type="ECO:0000256" key="1">
    <source>
        <dbReference type="ARBA" id="ARBA00023015"/>
    </source>
</evidence>
<dbReference type="EMBL" id="VNIK02000007">
    <property type="protein sequence ID" value="KAB5487544.1"/>
    <property type="molecule type" value="Genomic_DNA"/>
</dbReference>
<evidence type="ECO:0000259" key="4">
    <source>
        <dbReference type="PROSITE" id="PS01124"/>
    </source>
</evidence>
<dbReference type="CDD" id="cd03138">
    <property type="entry name" value="GATase1_AraC_2"/>
    <property type="match status" value="1"/>
</dbReference>
<dbReference type="Pfam" id="PF01965">
    <property type="entry name" value="DJ-1_PfpI"/>
    <property type="match status" value="1"/>
</dbReference>
<dbReference type="Gene3D" id="3.40.50.880">
    <property type="match status" value="1"/>
</dbReference>
<dbReference type="PANTHER" id="PTHR43280:SF28">
    <property type="entry name" value="HTH-TYPE TRANSCRIPTIONAL ACTIVATOR RHAS"/>
    <property type="match status" value="1"/>
</dbReference>
<dbReference type="Pfam" id="PF12833">
    <property type="entry name" value="HTH_18"/>
    <property type="match status" value="1"/>
</dbReference>
<organism evidence="5 6">
    <name type="scientific">Flagellimonas hadalis</name>
    <dbReference type="NCBI Taxonomy" id="2597517"/>
    <lineage>
        <taxon>Bacteria</taxon>
        <taxon>Pseudomonadati</taxon>
        <taxon>Bacteroidota</taxon>
        <taxon>Flavobacteriia</taxon>
        <taxon>Flavobacteriales</taxon>
        <taxon>Flavobacteriaceae</taxon>
        <taxon>Flagellimonas</taxon>
    </lineage>
</organism>
<evidence type="ECO:0000313" key="5">
    <source>
        <dbReference type="EMBL" id="KAB5487544.1"/>
    </source>
</evidence>